<organism evidence="1">
    <name type="scientific">Sesamum radiatum</name>
    <name type="common">Black benniseed</name>
    <dbReference type="NCBI Taxonomy" id="300843"/>
    <lineage>
        <taxon>Eukaryota</taxon>
        <taxon>Viridiplantae</taxon>
        <taxon>Streptophyta</taxon>
        <taxon>Embryophyta</taxon>
        <taxon>Tracheophyta</taxon>
        <taxon>Spermatophyta</taxon>
        <taxon>Magnoliopsida</taxon>
        <taxon>eudicotyledons</taxon>
        <taxon>Gunneridae</taxon>
        <taxon>Pentapetalae</taxon>
        <taxon>asterids</taxon>
        <taxon>lamiids</taxon>
        <taxon>Lamiales</taxon>
        <taxon>Pedaliaceae</taxon>
        <taxon>Sesamum</taxon>
    </lineage>
</organism>
<proteinExistence type="predicted"/>
<evidence type="ECO:0008006" key="2">
    <source>
        <dbReference type="Google" id="ProtNLM"/>
    </source>
</evidence>
<protein>
    <recommendedName>
        <fullName evidence="2">Reverse transcriptase</fullName>
    </recommendedName>
</protein>
<dbReference type="PANTHER" id="PTHR33116:SF86">
    <property type="entry name" value="REVERSE TRANSCRIPTASE DOMAIN-CONTAINING PROTEIN"/>
    <property type="match status" value="1"/>
</dbReference>
<reference evidence="1" key="2">
    <citation type="journal article" date="2024" name="Plant">
        <title>Genomic evolution and insights into agronomic trait innovations of Sesamum species.</title>
        <authorList>
            <person name="Miao H."/>
            <person name="Wang L."/>
            <person name="Qu L."/>
            <person name="Liu H."/>
            <person name="Sun Y."/>
            <person name="Le M."/>
            <person name="Wang Q."/>
            <person name="Wei S."/>
            <person name="Zheng Y."/>
            <person name="Lin W."/>
            <person name="Duan Y."/>
            <person name="Cao H."/>
            <person name="Xiong S."/>
            <person name="Wang X."/>
            <person name="Wei L."/>
            <person name="Li C."/>
            <person name="Ma Q."/>
            <person name="Ju M."/>
            <person name="Zhao R."/>
            <person name="Li G."/>
            <person name="Mu C."/>
            <person name="Tian Q."/>
            <person name="Mei H."/>
            <person name="Zhang T."/>
            <person name="Gao T."/>
            <person name="Zhang H."/>
        </authorList>
    </citation>
    <scope>NUCLEOTIDE SEQUENCE</scope>
    <source>
        <strain evidence="1">G02</strain>
    </source>
</reference>
<dbReference type="EMBL" id="JACGWJ010000002">
    <property type="protein sequence ID" value="KAL0434825.1"/>
    <property type="molecule type" value="Genomic_DNA"/>
</dbReference>
<dbReference type="PANTHER" id="PTHR33116">
    <property type="entry name" value="REVERSE TRANSCRIPTASE ZINC-BINDING DOMAIN-CONTAINING PROTEIN-RELATED-RELATED"/>
    <property type="match status" value="1"/>
</dbReference>
<dbReference type="AlphaFoldDB" id="A0AAW2W121"/>
<name>A0AAW2W121_SESRA</name>
<gene>
    <name evidence="1" type="ORF">Sradi_0190400</name>
</gene>
<sequence>MVFIRNVNEGCQMELASVLRVIVLPKHEKYLGPPTVAGCSKRELFEGIKDRIWCKLHTWSAKKLSQAGHAILLKTVLHTIPTYAMSYFCLSDSFLNDIKSTMVDFFGHGGEETKIHWKVWAKLCKLKTKAGLDFRRLRECNIALLAKQACRIAMNPGNVLHEVISHKYFPESTFVKARLGVCPSCMWQSI</sequence>
<reference evidence="1" key="1">
    <citation type="submission" date="2020-06" db="EMBL/GenBank/DDBJ databases">
        <authorList>
            <person name="Li T."/>
            <person name="Hu X."/>
            <person name="Zhang T."/>
            <person name="Song X."/>
            <person name="Zhang H."/>
            <person name="Dai N."/>
            <person name="Sheng W."/>
            <person name="Hou X."/>
            <person name="Wei L."/>
        </authorList>
    </citation>
    <scope>NUCLEOTIDE SEQUENCE</scope>
    <source>
        <strain evidence="1">G02</strain>
        <tissue evidence="1">Leaf</tissue>
    </source>
</reference>
<accession>A0AAW2W121</accession>
<evidence type="ECO:0000313" key="1">
    <source>
        <dbReference type="EMBL" id="KAL0434825.1"/>
    </source>
</evidence>
<comment type="caution">
    <text evidence="1">The sequence shown here is derived from an EMBL/GenBank/DDBJ whole genome shotgun (WGS) entry which is preliminary data.</text>
</comment>